<evidence type="ECO:0000313" key="2">
    <source>
        <dbReference type="Proteomes" id="UP000199340"/>
    </source>
</evidence>
<keyword evidence="2" id="KW-1185">Reference proteome</keyword>
<dbReference type="STRING" id="490829.SAMN05421850_101598"/>
<dbReference type="EMBL" id="FNEB01000001">
    <property type="protein sequence ID" value="SDI08522.1"/>
    <property type="molecule type" value="Genomic_DNA"/>
</dbReference>
<proteinExistence type="predicted"/>
<dbReference type="RefSeq" id="WP_090026300.1">
    <property type="nucleotide sequence ID" value="NZ_FNEB01000001.1"/>
</dbReference>
<dbReference type="Proteomes" id="UP000199340">
    <property type="component" value="Unassembled WGS sequence"/>
</dbReference>
<name>A0A1G8HPM6_9RHOB</name>
<sequence length="295" mass="32113">MFDFQTQTISTSLVFAGDDCVSVDVLAEILKSALNESDDAVIATQTDMLDGVTIETATLTLRAGWHHGEGEQQLALSIGSETGSFGENRAQQIRMTRILRHVLDALPVAEVEWLDTGVRIPAARFRAALEPVAKLSTKVTPRRVARRGRPAATRLTADEARKVVRAAERPADPLPSMKVAPRRVSVERPAEARRLSQDEAARITARVPEVTEADRIVAMDIDRPQQDAHVQDYEMYKIADLRRDATPEEIEALRMETESMAAGGLRLAASLLMGLTGATTITQSSETMASVLGAS</sequence>
<accession>A0A1G8HPM6</accession>
<gene>
    <name evidence="1" type="ORF">SAMN05421850_101598</name>
</gene>
<dbReference type="OrthoDB" id="7877404at2"/>
<evidence type="ECO:0000313" key="1">
    <source>
        <dbReference type="EMBL" id="SDI08522.1"/>
    </source>
</evidence>
<organism evidence="1 2">
    <name type="scientific">Lutimaribacter saemankumensis</name>
    <dbReference type="NCBI Taxonomy" id="490829"/>
    <lineage>
        <taxon>Bacteria</taxon>
        <taxon>Pseudomonadati</taxon>
        <taxon>Pseudomonadota</taxon>
        <taxon>Alphaproteobacteria</taxon>
        <taxon>Rhodobacterales</taxon>
        <taxon>Roseobacteraceae</taxon>
        <taxon>Lutimaribacter</taxon>
    </lineage>
</organism>
<reference evidence="1 2" key="1">
    <citation type="submission" date="2016-10" db="EMBL/GenBank/DDBJ databases">
        <authorList>
            <person name="de Groot N.N."/>
        </authorList>
    </citation>
    <scope>NUCLEOTIDE SEQUENCE [LARGE SCALE GENOMIC DNA]</scope>
    <source>
        <strain evidence="1 2">DSM 28010</strain>
    </source>
</reference>
<dbReference type="AlphaFoldDB" id="A0A1G8HPM6"/>
<protein>
    <submittedName>
        <fullName evidence="1">Uncharacterized protein</fullName>
    </submittedName>
</protein>